<proteinExistence type="predicted"/>
<protein>
    <submittedName>
        <fullName evidence="1">Uncharacterized protein</fullName>
    </submittedName>
</protein>
<evidence type="ECO:0000313" key="2">
    <source>
        <dbReference type="Proteomes" id="UP001056120"/>
    </source>
</evidence>
<reference evidence="2" key="1">
    <citation type="journal article" date="2022" name="Mol. Ecol. Resour.">
        <title>The genomes of chicory, endive, great burdock and yacon provide insights into Asteraceae palaeo-polyploidization history and plant inulin production.</title>
        <authorList>
            <person name="Fan W."/>
            <person name="Wang S."/>
            <person name="Wang H."/>
            <person name="Wang A."/>
            <person name="Jiang F."/>
            <person name="Liu H."/>
            <person name="Zhao H."/>
            <person name="Xu D."/>
            <person name="Zhang Y."/>
        </authorList>
    </citation>
    <scope>NUCLEOTIDE SEQUENCE [LARGE SCALE GENOMIC DNA]</scope>
    <source>
        <strain evidence="2">cv. Yunnan</strain>
    </source>
</reference>
<reference evidence="1 2" key="2">
    <citation type="journal article" date="2022" name="Mol. Ecol. Resour.">
        <title>The genomes of chicory, endive, great burdock and yacon provide insights into Asteraceae paleo-polyploidization history and plant inulin production.</title>
        <authorList>
            <person name="Fan W."/>
            <person name="Wang S."/>
            <person name="Wang H."/>
            <person name="Wang A."/>
            <person name="Jiang F."/>
            <person name="Liu H."/>
            <person name="Zhao H."/>
            <person name="Xu D."/>
            <person name="Zhang Y."/>
        </authorList>
    </citation>
    <scope>NUCLEOTIDE SEQUENCE [LARGE SCALE GENOMIC DNA]</scope>
    <source>
        <strain evidence="2">cv. Yunnan</strain>
        <tissue evidence="1">Leaves</tissue>
    </source>
</reference>
<gene>
    <name evidence="1" type="ORF">L1987_01512</name>
</gene>
<evidence type="ECO:0000313" key="1">
    <source>
        <dbReference type="EMBL" id="KAI3827437.1"/>
    </source>
</evidence>
<name>A0ACB9K594_9ASTR</name>
<dbReference type="Proteomes" id="UP001056120">
    <property type="component" value="Linkage Group LG01"/>
</dbReference>
<dbReference type="EMBL" id="CM042018">
    <property type="protein sequence ID" value="KAI3827437.1"/>
    <property type="molecule type" value="Genomic_DNA"/>
</dbReference>
<keyword evidence="2" id="KW-1185">Reference proteome</keyword>
<organism evidence="1 2">
    <name type="scientific">Smallanthus sonchifolius</name>
    <dbReference type="NCBI Taxonomy" id="185202"/>
    <lineage>
        <taxon>Eukaryota</taxon>
        <taxon>Viridiplantae</taxon>
        <taxon>Streptophyta</taxon>
        <taxon>Embryophyta</taxon>
        <taxon>Tracheophyta</taxon>
        <taxon>Spermatophyta</taxon>
        <taxon>Magnoliopsida</taxon>
        <taxon>eudicotyledons</taxon>
        <taxon>Gunneridae</taxon>
        <taxon>Pentapetalae</taxon>
        <taxon>asterids</taxon>
        <taxon>campanulids</taxon>
        <taxon>Asterales</taxon>
        <taxon>Asteraceae</taxon>
        <taxon>Asteroideae</taxon>
        <taxon>Heliantheae alliance</taxon>
        <taxon>Millerieae</taxon>
        <taxon>Smallanthus</taxon>
    </lineage>
</organism>
<accession>A0ACB9K594</accession>
<comment type="caution">
    <text evidence="1">The sequence shown here is derived from an EMBL/GenBank/DDBJ whole genome shotgun (WGS) entry which is preliminary data.</text>
</comment>
<sequence length="89" mass="10446">MEVIRVLFLSLPHASVLPFLFCQEPFLISTLLPLSLPFDLTSTPIFHPDLHLQRRSWCLMAEEDDHTENLDNGWDFVVEVKWETQTKYS</sequence>